<dbReference type="PROSITE" id="PS51257">
    <property type="entry name" value="PROKAR_LIPOPROTEIN"/>
    <property type="match status" value="1"/>
</dbReference>
<accession>A0ABT9AVZ0</accession>
<dbReference type="EMBL" id="JAUQTG010000018">
    <property type="protein sequence ID" value="MDO7858702.1"/>
    <property type="molecule type" value="Genomic_DNA"/>
</dbReference>
<evidence type="ECO:0000313" key="1">
    <source>
        <dbReference type="EMBL" id="MDO7858702.1"/>
    </source>
</evidence>
<evidence type="ECO:0000313" key="2">
    <source>
        <dbReference type="Proteomes" id="UP001176478"/>
    </source>
</evidence>
<keyword evidence="2" id="KW-1185">Reference proteome</keyword>
<reference evidence="1" key="1">
    <citation type="submission" date="2023-07" db="EMBL/GenBank/DDBJ databases">
        <authorList>
            <person name="Yang W."/>
            <person name="Chen J."/>
            <person name="Ji P."/>
            <person name="Hu F."/>
        </authorList>
    </citation>
    <scope>NUCLEOTIDE SEQUENCE</scope>
    <source>
        <strain evidence="1">CRE-138-0111</strain>
    </source>
</reference>
<comment type="caution">
    <text evidence="1">The sequence shown here is derived from an EMBL/GenBank/DDBJ whole genome shotgun (WGS) entry which is preliminary data.</text>
</comment>
<gene>
    <name evidence="1" type="ORF">Q5E86_20620</name>
</gene>
<protein>
    <recommendedName>
        <fullName evidence="3">DUF4398 domain-containing protein</fullName>
    </recommendedName>
</protein>
<organism evidence="1 2">
    <name type="scientific">Providencia huashanensis</name>
    <dbReference type="NCBI Taxonomy" id="3037798"/>
    <lineage>
        <taxon>Bacteria</taxon>
        <taxon>Pseudomonadati</taxon>
        <taxon>Pseudomonadota</taxon>
        <taxon>Gammaproteobacteria</taxon>
        <taxon>Enterobacterales</taxon>
        <taxon>Morganellaceae</taxon>
        <taxon>Providencia</taxon>
    </lineage>
</organism>
<reference evidence="1" key="2">
    <citation type="journal article" date="2024" name="Int. J. Antimicrob. Agents">
        <title>Identification of a novel Providencia species showing multi-drug-resistant in three patients with hospital-acquired infection.</title>
        <authorList>
            <person name="Yang W."/>
            <person name="Chen J."/>
            <person name="Yang F."/>
            <person name="Ji P."/>
            <person name="Shen S."/>
            <person name="Yin D."/>
            <person name="Hu F."/>
        </authorList>
    </citation>
    <scope>NUCLEOTIDE SEQUENCE</scope>
    <source>
        <strain evidence="1">CRE-138-0111</strain>
    </source>
</reference>
<proteinExistence type="predicted"/>
<dbReference type="Proteomes" id="UP001176478">
    <property type="component" value="Unassembled WGS sequence"/>
</dbReference>
<name>A0ABT9AVZ0_9GAMM</name>
<evidence type="ECO:0008006" key="3">
    <source>
        <dbReference type="Google" id="ProtNLM"/>
    </source>
</evidence>
<sequence>MKKKTQREFSTARFYSCASVAMFSLMGCVSLEERERVAFELVTNEPNQENIQSYLKLAEELQRKQVDEARQAADAATYERDKELNEYFKQYGRTYKKWWTTQRCYST</sequence>